<evidence type="ECO:0000313" key="10">
    <source>
        <dbReference type="Proteomes" id="UP000756346"/>
    </source>
</evidence>
<evidence type="ECO:0000256" key="1">
    <source>
        <dbReference type="ARBA" id="ARBA00004141"/>
    </source>
</evidence>
<comment type="subcellular location">
    <subcellularLocation>
        <location evidence="1">Membrane</location>
        <topology evidence="1">Multi-pass membrane protein</topology>
    </subcellularLocation>
</comment>
<reference evidence="9" key="1">
    <citation type="journal article" date="2021" name="Nat. Commun.">
        <title>Genetic determinants of endophytism in the Arabidopsis root mycobiome.</title>
        <authorList>
            <person name="Mesny F."/>
            <person name="Miyauchi S."/>
            <person name="Thiergart T."/>
            <person name="Pickel B."/>
            <person name="Atanasova L."/>
            <person name="Karlsson M."/>
            <person name="Huettel B."/>
            <person name="Barry K.W."/>
            <person name="Haridas S."/>
            <person name="Chen C."/>
            <person name="Bauer D."/>
            <person name="Andreopoulos W."/>
            <person name="Pangilinan J."/>
            <person name="LaButti K."/>
            <person name="Riley R."/>
            <person name="Lipzen A."/>
            <person name="Clum A."/>
            <person name="Drula E."/>
            <person name="Henrissat B."/>
            <person name="Kohler A."/>
            <person name="Grigoriev I.V."/>
            <person name="Martin F.M."/>
            <person name="Hacquard S."/>
        </authorList>
    </citation>
    <scope>NUCLEOTIDE SEQUENCE</scope>
    <source>
        <strain evidence="9">MPI-CAGE-CH-0230</strain>
    </source>
</reference>
<protein>
    <submittedName>
        <fullName evidence="9">3-oxo-5-alpha-steroid 4-dehydrogenase-domain-containing protein</fullName>
    </submittedName>
</protein>
<evidence type="ECO:0000256" key="5">
    <source>
        <dbReference type="ARBA" id="ARBA00023136"/>
    </source>
</evidence>
<dbReference type="PANTHER" id="PTHR10556:SF43">
    <property type="entry name" value="STEROID 5-ALPHA-REDUCTASE DET2"/>
    <property type="match status" value="1"/>
</dbReference>
<feature type="transmembrane region" description="Helical" evidence="7">
    <location>
        <begin position="56"/>
        <end position="73"/>
    </location>
</feature>
<feature type="transmembrane region" description="Helical" evidence="7">
    <location>
        <begin position="93"/>
        <end position="112"/>
    </location>
</feature>
<evidence type="ECO:0000313" key="9">
    <source>
        <dbReference type="EMBL" id="KAH7039911.1"/>
    </source>
</evidence>
<feature type="domain" description="3-oxo-5-alpha-steroid 4-dehydrogenase C-terminal" evidence="8">
    <location>
        <begin position="119"/>
        <end position="293"/>
    </location>
</feature>
<dbReference type="Pfam" id="PF02544">
    <property type="entry name" value="Steroid_dh"/>
    <property type="match status" value="1"/>
</dbReference>
<proteinExistence type="inferred from homology"/>
<keyword evidence="4 7" id="KW-1133">Transmembrane helix</keyword>
<dbReference type="PIRSF" id="PIRSF015596">
    <property type="entry name" value="5_alpha-SR2"/>
    <property type="match status" value="1"/>
</dbReference>
<sequence>MAIVQNWLPPSEDNYNFIMFWWSLFPLFGSLQWVVSFDGMGKGSIAKSMFNIPGKLAWLTMEVPGATVLLYTIRALTAARGASPEDLPWQNKVLAGLFVTHYAYRAIIYPLVAPSMSDIHVFVWLSAASFQVCNGTCIGAWLAAYGPTTQAEWAASGFSTARFAAGLLLFSAGLAANYFSDEELREIRRSEQRRQERLKKSQGGKGGGTIHRHYELPNNGLFRYILYPHYFFEWVEWLGYWVAGGFAFAPARAFLLNEIFSMLPRAVKGGEWYRQKFGAEKVNKKWIIIPGIY</sequence>
<dbReference type="OrthoDB" id="5788137at2759"/>
<evidence type="ECO:0000256" key="2">
    <source>
        <dbReference type="ARBA" id="ARBA00007742"/>
    </source>
</evidence>
<dbReference type="EMBL" id="JAGTJQ010000001">
    <property type="protein sequence ID" value="KAH7039911.1"/>
    <property type="molecule type" value="Genomic_DNA"/>
</dbReference>
<evidence type="ECO:0000256" key="3">
    <source>
        <dbReference type="ARBA" id="ARBA00022692"/>
    </source>
</evidence>
<organism evidence="9 10">
    <name type="scientific">Microdochium trichocladiopsis</name>
    <dbReference type="NCBI Taxonomy" id="1682393"/>
    <lineage>
        <taxon>Eukaryota</taxon>
        <taxon>Fungi</taxon>
        <taxon>Dikarya</taxon>
        <taxon>Ascomycota</taxon>
        <taxon>Pezizomycotina</taxon>
        <taxon>Sordariomycetes</taxon>
        <taxon>Xylariomycetidae</taxon>
        <taxon>Xylariales</taxon>
        <taxon>Microdochiaceae</taxon>
        <taxon>Microdochium</taxon>
    </lineage>
</organism>
<dbReference type="AlphaFoldDB" id="A0A9P9BTE9"/>
<dbReference type="Proteomes" id="UP000756346">
    <property type="component" value="Unassembled WGS sequence"/>
</dbReference>
<keyword evidence="10" id="KW-1185">Reference proteome</keyword>
<evidence type="ECO:0000256" key="6">
    <source>
        <dbReference type="SAM" id="MobiDB-lite"/>
    </source>
</evidence>
<keyword evidence="3 7" id="KW-0812">Transmembrane</keyword>
<feature type="region of interest" description="Disordered" evidence="6">
    <location>
        <begin position="190"/>
        <end position="209"/>
    </location>
</feature>
<feature type="transmembrane region" description="Helical" evidence="7">
    <location>
        <begin position="163"/>
        <end position="180"/>
    </location>
</feature>
<dbReference type="PANTHER" id="PTHR10556">
    <property type="entry name" value="3-OXO-5-ALPHA-STEROID 4-DEHYDROGENASE"/>
    <property type="match status" value="1"/>
</dbReference>
<comment type="similarity">
    <text evidence="2">Belongs to the steroid 5-alpha reductase family.</text>
</comment>
<evidence type="ECO:0000256" key="7">
    <source>
        <dbReference type="SAM" id="Phobius"/>
    </source>
</evidence>
<dbReference type="PROSITE" id="PS50244">
    <property type="entry name" value="S5A_REDUCTASE"/>
    <property type="match status" value="1"/>
</dbReference>
<feature type="compositionally biased region" description="Basic and acidic residues" evidence="6">
    <location>
        <begin position="190"/>
        <end position="199"/>
    </location>
</feature>
<feature type="transmembrane region" description="Helical" evidence="7">
    <location>
        <begin position="119"/>
        <end position="143"/>
    </location>
</feature>
<dbReference type="GO" id="GO:0003865">
    <property type="term" value="F:3-oxo-5-alpha-steroid 4-dehydrogenase activity"/>
    <property type="evidence" value="ECO:0007669"/>
    <property type="project" value="InterPro"/>
</dbReference>
<dbReference type="GeneID" id="70190292"/>
<dbReference type="RefSeq" id="XP_046017966.1">
    <property type="nucleotide sequence ID" value="XM_046160746.1"/>
</dbReference>
<dbReference type="GO" id="GO:0016020">
    <property type="term" value="C:membrane"/>
    <property type="evidence" value="ECO:0007669"/>
    <property type="project" value="UniProtKB-SubCell"/>
</dbReference>
<keyword evidence="5 7" id="KW-0472">Membrane</keyword>
<dbReference type="GO" id="GO:0008202">
    <property type="term" value="P:steroid metabolic process"/>
    <property type="evidence" value="ECO:0007669"/>
    <property type="project" value="InterPro"/>
</dbReference>
<dbReference type="InterPro" id="IPR016636">
    <property type="entry name" value="3-oxo-5-alpha-steroid_4-DH"/>
</dbReference>
<feature type="transmembrane region" description="Helical" evidence="7">
    <location>
        <begin position="15"/>
        <end position="35"/>
    </location>
</feature>
<evidence type="ECO:0000256" key="4">
    <source>
        <dbReference type="ARBA" id="ARBA00022989"/>
    </source>
</evidence>
<name>A0A9P9BTE9_9PEZI</name>
<gene>
    <name evidence="9" type="ORF">B0I36DRAFT_379003</name>
</gene>
<dbReference type="InterPro" id="IPR001104">
    <property type="entry name" value="3-oxo-5_a-steroid_4-DH_C"/>
</dbReference>
<accession>A0A9P9BTE9</accession>
<dbReference type="InterPro" id="IPR039357">
    <property type="entry name" value="SRD5A/TECR"/>
</dbReference>
<evidence type="ECO:0000259" key="8">
    <source>
        <dbReference type="Pfam" id="PF02544"/>
    </source>
</evidence>
<comment type="caution">
    <text evidence="9">The sequence shown here is derived from an EMBL/GenBank/DDBJ whole genome shotgun (WGS) entry which is preliminary data.</text>
</comment>